<keyword evidence="4" id="KW-1185">Reference proteome</keyword>
<organism evidence="3 4">
    <name type="scientific">Flavobacterium bernardetii</name>
    <dbReference type="NCBI Taxonomy" id="2813823"/>
    <lineage>
        <taxon>Bacteria</taxon>
        <taxon>Pseudomonadati</taxon>
        <taxon>Bacteroidota</taxon>
        <taxon>Flavobacteriia</taxon>
        <taxon>Flavobacteriales</taxon>
        <taxon>Flavobacteriaceae</taxon>
        <taxon>Flavobacterium</taxon>
    </lineage>
</organism>
<evidence type="ECO:0000313" key="3">
    <source>
        <dbReference type="EMBL" id="MBC5835496.1"/>
    </source>
</evidence>
<evidence type="ECO:0000259" key="2">
    <source>
        <dbReference type="Pfam" id="PF12849"/>
    </source>
</evidence>
<comment type="caution">
    <text evidence="3">The sequence shown here is derived from an EMBL/GenBank/DDBJ whole genome shotgun (WGS) entry which is preliminary data.</text>
</comment>
<feature type="domain" description="PBP" evidence="2">
    <location>
        <begin position="32"/>
        <end position="268"/>
    </location>
</feature>
<dbReference type="SUPFAM" id="SSF53850">
    <property type="entry name" value="Periplasmic binding protein-like II"/>
    <property type="match status" value="1"/>
</dbReference>
<dbReference type="InterPro" id="IPR024370">
    <property type="entry name" value="PBP_domain"/>
</dbReference>
<accession>A0ABR7J0D9</accession>
<dbReference type="EMBL" id="JACRUN010000006">
    <property type="protein sequence ID" value="MBC5835496.1"/>
    <property type="molecule type" value="Genomic_DNA"/>
</dbReference>
<dbReference type="Pfam" id="PF12849">
    <property type="entry name" value="PBP_like_2"/>
    <property type="match status" value="1"/>
</dbReference>
<dbReference type="Gene3D" id="3.40.190.10">
    <property type="entry name" value="Periplasmic binding protein-like II"/>
    <property type="match status" value="2"/>
</dbReference>
<dbReference type="Proteomes" id="UP000605990">
    <property type="component" value="Unassembled WGS sequence"/>
</dbReference>
<protein>
    <submittedName>
        <fullName evidence="3">Substrate-binding domain-containing protein</fullName>
    </submittedName>
</protein>
<keyword evidence="1" id="KW-0732">Signal</keyword>
<name>A0ABR7J0D9_9FLAO</name>
<dbReference type="RefSeq" id="WP_166125993.1">
    <property type="nucleotide sequence ID" value="NZ_JAANOQ010000002.1"/>
</dbReference>
<proteinExistence type="predicted"/>
<dbReference type="InterPro" id="IPR050811">
    <property type="entry name" value="Phosphate_ABC_transporter"/>
</dbReference>
<evidence type="ECO:0000313" key="4">
    <source>
        <dbReference type="Proteomes" id="UP000605990"/>
    </source>
</evidence>
<gene>
    <name evidence="3" type="ORF">H8R27_11430</name>
</gene>
<evidence type="ECO:0000256" key="1">
    <source>
        <dbReference type="ARBA" id="ARBA00022729"/>
    </source>
</evidence>
<dbReference type="PANTHER" id="PTHR30570">
    <property type="entry name" value="PERIPLASMIC PHOSPHATE BINDING COMPONENT OF PHOSPHATE ABC TRANSPORTER"/>
    <property type="match status" value="1"/>
</dbReference>
<dbReference type="PROSITE" id="PS51257">
    <property type="entry name" value="PROKAR_LIPOPROTEIN"/>
    <property type="match status" value="1"/>
</dbReference>
<dbReference type="PANTHER" id="PTHR30570:SF1">
    <property type="entry name" value="PHOSPHATE-BINDING PROTEIN PSTS"/>
    <property type="match status" value="1"/>
</dbReference>
<reference evidence="3 4" key="1">
    <citation type="submission" date="2020-08" db="EMBL/GenBank/DDBJ databases">
        <title>Description of novel Flavobacterium F-408 isolate.</title>
        <authorList>
            <person name="Saticioglu I.B."/>
            <person name="Duman M."/>
            <person name="Altun S."/>
        </authorList>
    </citation>
    <scope>NUCLEOTIDE SEQUENCE [LARGE SCALE GENOMIC DNA]</scope>
    <source>
        <strain evidence="3 4">F-408</strain>
    </source>
</reference>
<sequence>MKKILSIFVLLVLVIFACKKSENSTEDESYVKGKAEIYVDESLLPIVEDQEMVFENRYPKANIKLIPKSDSDIVNLLLQRKIDIAVLSHELTTTQEKKLKDLDVIGKNTPFCSDAIALVVNQGNSKTAITTSEVYEILQGKKTEYQFVFDNENSSTLSYLMDKAGVKSLPKSVTALKNNLEVIKFVSENNNSIGFVGVNWLLNPSVELESTVKKVKVLAVGTTNENAVKPTQTYIETKEYPFIRKIYLLNYQGRTGLGMGFASFVKSEVGQRIILKSGLVPVKIPTREIRIIKNNNKEIKK</sequence>